<evidence type="ECO:0000256" key="1">
    <source>
        <dbReference type="ARBA" id="ARBA00004141"/>
    </source>
</evidence>
<keyword evidence="3" id="KW-0479">Metal-binding</keyword>
<evidence type="ECO:0000256" key="2">
    <source>
        <dbReference type="ARBA" id="ARBA00022692"/>
    </source>
</evidence>
<evidence type="ECO:0000259" key="12">
    <source>
        <dbReference type="PROSITE" id="PS51292"/>
    </source>
</evidence>
<evidence type="ECO:0000256" key="11">
    <source>
        <dbReference type="ARBA" id="ARBA00043231"/>
    </source>
</evidence>
<evidence type="ECO:0000256" key="9">
    <source>
        <dbReference type="ARBA" id="ARBA00043044"/>
    </source>
</evidence>
<protein>
    <recommendedName>
        <fullName evidence="8">E3 ubiquitin-protein ligase MARCHF5</fullName>
    </recommendedName>
    <alternativeName>
        <fullName evidence="10">Membrane-associated RING finger protein 5</fullName>
    </alternativeName>
    <alternativeName>
        <fullName evidence="9">Membrane-associated RING-CH protein V</fullName>
    </alternativeName>
    <alternativeName>
        <fullName evidence="11">RING-type E3 ubiquitin transferase MARCHF5</fullName>
    </alternativeName>
</protein>
<evidence type="ECO:0000256" key="10">
    <source>
        <dbReference type="ARBA" id="ARBA00043185"/>
    </source>
</evidence>
<dbReference type="GO" id="GO:0008270">
    <property type="term" value="F:zinc ion binding"/>
    <property type="evidence" value="ECO:0007669"/>
    <property type="project" value="UniProtKB-KW"/>
</dbReference>
<dbReference type="Gene3D" id="3.30.40.10">
    <property type="entry name" value="Zinc/RING finger domain, C3HC4 (zinc finger)"/>
    <property type="match status" value="1"/>
</dbReference>
<keyword evidence="2" id="KW-0812">Transmembrane</keyword>
<comment type="subcellular location">
    <subcellularLocation>
        <location evidence="1">Membrane</location>
        <topology evidence="1">Multi-pass membrane protein</topology>
    </subcellularLocation>
</comment>
<gene>
    <name evidence="13" type="ORF">g.51219</name>
</gene>
<evidence type="ECO:0000313" key="13">
    <source>
        <dbReference type="EMBL" id="JAT15796.1"/>
    </source>
</evidence>
<evidence type="ECO:0000256" key="5">
    <source>
        <dbReference type="ARBA" id="ARBA00022833"/>
    </source>
</evidence>
<evidence type="ECO:0000256" key="8">
    <source>
        <dbReference type="ARBA" id="ARBA00040151"/>
    </source>
</evidence>
<feature type="domain" description="RING-CH-type" evidence="12">
    <location>
        <begin position="10"/>
        <end position="80"/>
    </location>
</feature>
<proteinExistence type="predicted"/>
<evidence type="ECO:0000256" key="6">
    <source>
        <dbReference type="ARBA" id="ARBA00022989"/>
    </source>
</evidence>
<keyword evidence="7" id="KW-0472">Membrane</keyword>
<keyword evidence="4" id="KW-0863">Zinc-finger</keyword>
<organism evidence="13">
    <name type="scientific">Graphocephala atropunctata</name>
    <dbReference type="NCBI Taxonomy" id="36148"/>
    <lineage>
        <taxon>Eukaryota</taxon>
        <taxon>Metazoa</taxon>
        <taxon>Ecdysozoa</taxon>
        <taxon>Arthropoda</taxon>
        <taxon>Hexapoda</taxon>
        <taxon>Insecta</taxon>
        <taxon>Pterygota</taxon>
        <taxon>Neoptera</taxon>
        <taxon>Paraneoptera</taxon>
        <taxon>Hemiptera</taxon>
        <taxon>Auchenorrhyncha</taxon>
        <taxon>Membracoidea</taxon>
        <taxon>Cicadellidae</taxon>
        <taxon>Cicadellinae</taxon>
        <taxon>Cicadellini</taxon>
        <taxon>Graphocephala</taxon>
    </lineage>
</organism>
<dbReference type="GO" id="GO:0016020">
    <property type="term" value="C:membrane"/>
    <property type="evidence" value="ECO:0007669"/>
    <property type="project" value="UniProtKB-SubCell"/>
</dbReference>
<dbReference type="PROSITE" id="PS51292">
    <property type="entry name" value="ZF_RING_CH"/>
    <property type="match status" value="1"/>
</dbReference>
<evidence type="ECO:0000256" key="3">
    <source>
        <dbReference type="ARBA" id="ARBA00022723"/>
    </source>
</evidence>
<reference evidence="13" key="1">
    <citation type="submission" date="2015-11" db="EMBL/GenBank/DDBJ databases">
        <title>De novo transcriptome assembly of four potential Pierce s Disease insect vectors from Arizona vineyards.</title>
        <authorList>
            <person name="Tassone E.E."/>
        </authorList>
    </citation>
    <scope>NUCLEOTIDE SEQUENCE</scope>
</reference>
<evidence type="ECO:0000256" key="7">
    <source>
        <dbReference type="ARBA" id="ARBA00023136"/>
    </source>
</evidence>
<evidence type="ECO:0000256" key="4">
    <source>
        <dbReference type="ARBA" id="ARBA00022771"/>
    </source>
</evidence>
<keyword evidence="5" id="KW-0862">Zinc</keyword>
<keyword evidence="6" id="KW-1133">Transmembrane helix</keyword>
<dbReference type="AlphaFoldDB" id="A0A1B6KWG0"/>
<dbReference type="EMBL" id="GEBQ01024181">
    <property type="protein sequence ID" value="JAT15796.1"/>
    <property type="molecule type" value="Transcribed_RNA"/>
</dbReference>
<accession>A0A1B6KWG0</accession>
<name>A0A1B6KWG0_9HEMI</name>
<dbReference type="PANTHER" id="PTHR46283">
    <property type="entry name" value="E3 UBIQUITIN-PROTEIN LIGASE MARCH5"/>
    <property type="match status" value="1"/>
</dbReference>
<dbReference type="InterPro" id="IPR011016">
    <property type="entry name" value="Znf_RING-CH"/>
</dbReference>
<sequence length="278" mass="30946">MSIQEQNTPPNISSPHSCRICHAEINAPDRRLHSVCLCPDLETRVHYRCLRNSILSFQLTNNHPHRTAGCDVCNTPFNVGPKKGCILNFIENDGVKLYKQLEFYSTQVCWLVSLEVALTTYGMMLLTHVCGQDEAKDIVLSLDPAAAVALCSCIPYCAILVDSAPWEPVLLRGLRRCSSVPIIGTVFPQEFPNEVPENSKKVQIFDFVGGGMLLPIYGKLFGDICFSHVDSVLRRLTFGGMLFIAVRGVMLMYFTQKCYVRANTLSIVTTDYSLGNDS</sequence>
<dbReference type="InterPro" id="IPR013083">
    <property type="entry name" value="Znf_RING/FYVE/PHD"/>
</dbReference>